<dbReference type="AlphaFoldDB" id="A0A1X2IBM1"/>
<feature type="transmembrane region" description="Helical" evidence="1">
    <location>
        <begin position="121"/>
        <end position="142"/>
    </location>
</feature>
<protein>
    <submittedName>
        <fullName evidence="2">Uncharacterized protein</fullName>
    </submittedName>
</protein>
<reference evidence="2 3" key="1">
    <citation type="submission" date="2016-07" db="EMBL/GenBank/DDBJ databases">
        <title>Pervasive Adenine N6-methylation of Active Genes in Fungi.</title>
        <authorList>
            <consortium name="DOE Joint Genome Institute"/>
            <person name="Mondo S.J."/>
            <person name="Dannebaum R.O."/>
            <person name="Kuo R.C."/>
            <person name="Labutti K."/>
            <person name="Haridas S."/>
            <person name="Kuo A."/>
            <person name="Salamov A."/>
            <person name="Ahrendt S.R."/>
            <person name="Lipzen A."/>
            <person name="Sullivan W."/>
            <person name="Andreopoulos W.B."/>
            <person name="Clum A."/>
            <person name="Lindquist E."/>
            <person name="Daum C."/>
            <person name="Ramamoorthy G.K."/>
            <person name="Gryganskyi A."/>
            <person name="Culley D."/>
            <person name="Magnuson J.K."/>
            <person name="James T.Y."/>
            <person name="O'Malley M.A."/>
            <person name="Stajich J.E."/>
            <person name="Spatafora J.W."/>
            <person name="Visel A."/>
            <person name="Grigoriev I.V."/>
        </authorList>
    </citation>
    <scope>NUCLEOTIDE SEQUENCE [LARGE SCALE GENOMIC DNA]</scope>
    <source>
        <strain evidence="2 3">NRRL 1336</strain>
    </source>
</reference>
<proteinExistence type="predicted"/>
<dbReference type="EMBL" id="MCGE01000016">
    <property type="protein sequence ID" value="ORZ13497.1"/>
    <property type="molecule type" value="Genomic_DNA"/>
</dbReference>
<gene>
    <name evidence="2" type="ORF">BCR42DRAFT_377750</name>
</gene>
<accession>A0A1X2IBM1</accession>
<evidence type="ECO:0000256" key="1">
    <source>
        <dbReference type="SAM" id="Phobius"/>
    </source>
</evidence>
<keyword evidence="1" id="KW-1133">Transmembrane helix</keyword>
<dbReference type="OrthoDB" id="2283572at2759"/>
<evidence type="ECO:0000313" key="3">
    <source>
        <dbReference type="Proteomes" id="UP000193560"/>
    </source>
</evidence>
<evidence type="ECO:0000313" key="2">
    <source>
        <dbReference type="EMBL" id="ORZ13497.1"/>
    </source>
</evidence>
<dbReference type="Proteomes" id="UP000193560">
    <property type="component" value="Unassembled WGS sequence"/>
</dbReference>
<keyword evidence="3" id="KW-1185">Reference proteome</keyword>
<keyword evidence="1" id="KW-0812">Transmembrane</keyword>
<sequence>MSRRKKRTSISKDKFIDLAQAALEEADLEDDKKGVLEQVVEALISTTGAPMLSEVIAAQLASQDVIERIAEQHFIQKMEQSRAGTPDSATTAATAATFLPSIGDASIKYPSSSSIYSIGDYLWRLFRILILASLVALLYQFYLHHQHYFVFLT</sequence>
<organism evidence="2 3">
    <name type="scientific">Absidia repens</name>
    <dbReference type="NCBI Taxonomy" id="90262"/>
    <lineage>
        <taxon>Eukaryota</taxon>
        <taxon>Fungi</taxon>
        <taxon>Fungi incertae sedis</taxon>
        <taxon>Mucoromycota</taxon>
        <taxon>Mucoromycotina</taxon>
        <taxon>Mucoromycetes</taxon>
        <taxon>Mucorales</taxon>
        <taxon>Cunninghamellaceae</taxon>
        <taxon>Absidia</taxon>
    </lineage>
</organism>
<name>A0A1X2IBM1_9FUNG</name>
<comment type="caution">
    <text evidence="2">The sequence shown here is derived from an EMBL/GenBank/DDBJ whole genome shotgun (WGS) entry which is preliminary data.</text>
</comment>
<keyword evidence="1" id="KW-0472">Membrane</keyword>